<keyword evidence="1" id="KW-0812">Transmembrane</keyword>
<dbReference type="Proteomes" id="UP000616724">
    <property type="component" value="Unassembled WGS sequence"/>
</dbReference>
<name>A0A8J3W385_9ACTN</name>
<accession>A0A8J3W385</accession>
<comment type="caution">
    <text evidence="2">The sequence shown here is derived from an EMBL/GenBank/DDBJ whole genome shotgun (WGS) entry which is preliminary data.</text>
</comment>
<keyword evidence="1" id="KW-0472">Membrane</keyword>
<evidence type="ECO:0000313" key="3">
    <source>
        <dbReference type="Proteomes" id="UP000616724"/>
    </source>
</evidence>
<keyword evidence="1" id="KW-1133">Transmembrane helix</keyword>
<feature type="transmembrane region" description="Helical" evidence="1">
    <location>
        <begin position="7"/>
        <end position="31"/>
    </location>
</feature>
<protein>
    <submittedName>
        <fullName evidence="2">Uncharacterized protein</fullName>
    </submittedName>
</protein>
<reference evidence="2 3" key="1">
    <citation type="submission" date="2021-01" db="EMBL/GenBank/DDBJ databases">
        <title>Whole genome shotgun sequence of Planobispora longispora NBRC 13918.</title>
        <authorList>
            <person name="Komaki H."/>
            <person name="Tamura T."/>
        </authorList>
    </citation>
    <scope>NUCLEOTIDE SEQUENCE [LARGE SCALE GENOMIC DNA]</scope>
    <source>
        <strain evidence="2 3">NBRC 13918</strain>
    </source>
</reference>
<sequence length="334" mass="37417">MRGKVLLGWLGANAEALIALMIAVVAGVLGLTGVASVAHVNSAILVTLAALSLALLRERWRGESEPDTREALLTAHTSLRALPDQIERINSLDGVISDARAALDEAINVRVLTGGEISRVLTEARAEAKEWIFKGGTATFVRAVVIPECVRRARQNRRELTVRLEILDPTDHALCARYANYFRYTVDDPNEDERSWTAKETQIELYATILATCWWQQKYPRLKIAVALSSTMTIFRWDMTQACLVITERGPRFPAMMIKEGRFYYDYWRNELDESFKQARPVPLNRAPALSDVPTVEEARELFARLGMALPESYSDEDAAKVVKHAVDPDNPYG</sequence>
<evidence type="ECO:0000313" key="2">
    <source>
        <dbReference type="EMBL" id="GIH74060.1"/>
    </source>
</evidence>
<evidence type="ECO:0000256" key="1">
    <source>
        <dbReference type="SAM" id="Phobius"/>
    </source>
</evidence>
<organism evidence="2 3">
    <name type="scientific">Planobispora longispora</name>
    <dbReference type="NCBI Taxonomy" id="28887"/>
    <lineage>
        <taxon>Bacteria</taxon>
        <taxon>Bacillati</taxon>
        <taxon>Actinomycetota</taxon>
        <taxon>Actinomycetes</taxon>
        <taxon>Streptosporangiales</taxon>
        <taxon>Streptosporangiaceae</taxon>
        <taxon>Planobispora</taxon>
    </lineage>
</organism>
<dbReference type="AlphaFoldDB" id="A0A8J3W385"/>
<feature type="transmembrane region" description="Helical" evidence="1">
    <location>
        <begin position="37"/>
        <end position="56"/>
    </location>
</feature>
<proteinExistence type="predicted"/>
<keyword evidence="3" id="KW-1185">Reference proteome</keyword>
<dbReference type="RefSeq" id="WP_203888805.1">
    <property type="nucleotide sequence ID" value="NZ_BOOH01000004.1"/>
</dbReference>
<gene>
    <name evidence="2" type="ORF">Plo01_04890</name>
</gene>
<dbReference type="EMBL" id="BOOH01000004">
    <property type="protein sequence ID" value="GIH74060.1"/>
    <property type="molecule type" value="Genomic_DNA"/>
</dbReference>